<organism evidence="3 4">
    <name type="scientific">Cotesia typhae</name>
    <dbReference type="NCBI Taxonomy" id="2053667"/>
    <lineage>
        <taxon>Eukaryota</taxon>
        <taxon>Metazoa</taxon>
        <taxon>Ecdysozoa</taxon>
        <taxon>Arthropoda</taxon>
        <taxon>Hexapoda</taxon>
        <taxon>Insecta</taxon>
        <taxon>Pterygota</taxon>
        <taxon>Neoptera</taxon>
        <taxon>Endopterygota</taxon>
        <taxon>Hymenoptera</taxon>
        <taxon>Apocrita</taxon>
        <taxon>Ichneumonoidea</taxon>
        <taxon>Braconidae</taxon>
        <taxon>Microgastrinae</taxon>
        <taxon>Cotesia</taxon>
    </lineage>
</organism>
<feature type="domain" description="RWD" evidence="2">
    <location>
        <begin position="407"/>
        <end position="509"/>
    </location>
</feature>
<gene>
    <name evidence="3" type="ORF">G9C98_007321</name>
</gene>
<feature type="repeat" description="WD" evidence="1">
    <location>
        <begin position="106"/>
        <end position="148"/>
    </location>
</feature>
<dbReference type="InterPro" id="IPR001680">
    <property type="entry name" value="WD40_rpt"/>
</dbReference>
<dbReference type="GO" id="GO:0035859">
    <property type="term" value="C:Seh1-associated complex"/>
    <property type="evidence" value="ECO:0007669"/>
    <property type="project" value="TreeGrafter"/>
</dbReference>
<dbReference type="InterPro" id="IPR006575">
    <property type="entry name" value="RWD_dom"/>
</dbReference>
<evidence type="ECO:0000313" key="3">
    <source>
        <dbReference type="EMBL" id="KAG8038614.1"/>
    </source>
</evidence>
<comment type="caution">
    <text evidence="3">The sequence shown here is derived from an EMBL/GenBank/DDBJ whole genome shotgun (WGS) entry which is preliminary data.</text>
</comment>
<reference evidence="3" key="1">
    <citation type="submission" date="2020-03" db="EMBL/GenBank/DDBJ databases">
        <authorList>
            <person name="Chebbi M.A."/>
            <person name="Drezen J.M."/>
        </authorList>
    </citation>
    <scope>NUCLEOTIDE SEQUENCE</scope>
    <source>
        <tissue evidence="3">Whole body</tissue>
    </source>
</reference>
<dbReference type="OrthoDB" id="311712at2759"/>
<dbReference type="GO" id="GO:1904263">
    <property type="term" value="P:positive regulation of TORC1 signaling"/>
    <property type="evidence" value="ECO:0007669"/>
    <property type="project" value="TreeGrafter"/>
</dbReference>
<keyword evidence="4" id="KW-1185">Reference proteome</keyword>
<accession>A0A8J5V9H8</accession>
<dbReference type="Pfam" id="PF00400">
    <property type="entry name" value="WD40"/>
    <property type="match status" value="2"/>
</dbReference>
<sequence>MLKRWVSDYVVTEHRDLQANTMALDTTGSYVLLAGRRFLAIKKLDDSDELDSLKKYPRQSKYEVGSAEWNPTISNYHFCAISSNTRIEILSVAGNNNQDLPIIHTLKGHNRVVSDLNWHPKEPDIIASCSIDTFIHVWDLRDSRKPSLSLSAVAGSSQVKWSPLLSYTLATAHDGDIKIWDQRKSNSPVQYIAAHLTKIHGLDWCPFQQNQIATSSQDCTVKVFDICNPRKVDSILSTNYPVWRARYTPFGESLVTIVVPPLRRGENSLLLWNIANLNTPIHTFVGHTDVVLEFQWRHPKVNSNDYELITWSKDQCLRIFKIDGFLKKLCGHDMDDATSLYTQYSEDTNLRTLQSVQDLQLNDSQNDNELSYSSSQVDMQMIPNEASTNLDHDKELPSPTQPKTLQQEFSLINMNIPNIELNSMDVIERSCTVTARNKNYHVILKVNFPGNYPYSAPPTFQFCSGTTVDNATMAKLLRVLKQTSQQRVKKNRTCLEPCLRQLIITLEQTCVPSENNYIPFPRTSGAKFCSLGILVCFGRSTFTRRSFSIKPDGSTPRSLSALGNIGNSGSYMNLYSNSYGQSGDTMSISSFYFPERQQRSSRKNAYNSSVTQNQNCYNKNYYSLVTVYDTSLLFFINKELAENLNLSEIPSMCQHNANVASLLNRPDLIQAWCLSALVISPLSNPSQNVCQIQDIVLPWPLHPFGQKLVHSLIQHYVNQSDIQMAGMLSCVFSDRSESHDNSLGYLTSKSVNVSPGGSPYHTIHHADTSSDSWSVQNLKYNRSSSWSESLDDSKTFPDSLNDTGRIIRLLDENNTLLYDRYKKVYAEVLHRWRLLDERAQILKHVNASHLDSQKDVKLQTWFTNERVCPTGCGCACLQESTNLLNS</sequence>
<dbReference type="GO" id="GO:0005774">
    <property type="term" value="C:vacuolar membrane"/>
    <property type="evidence" value="ECO:0007669"/>
    <property type="project" value="TreeGrafter"/>
</dbReference>
<dbReference type="GO" id="GO:0034198">
    <property type="term" value="P:cellular response to amino acid starvation"/>
    <property type="evidence" value="ECO:0007669"/>
    <property type="project" value="TreeGrafter"/>
</dbReference>
<dbReference type="PROSITE" id="PS00678">
    <property type="entry name" value="WD_REPEATS_1"/>
    <property type="match status" value="1"/>
</dbReference>
<evidence type="ECO:0000313" key="4">
    <source>
        <dbReference type="Proteomes" id="UP000729913"/>
    </source>
</evidence>
<dbReference type="InterPro" id="IPR019775">
    <property type="entry name" value="WD40_repeat_CS"/>
</dbReference>
<dbReference type="PANTHER" id="PTHR46170">
    <property type="entry name" value="GATOR COMPLEX PROTEIN WDR59"/>
    <property type="match status" value="1"/>
</dbReference>
<dbReference type="PROSITE" id="PS50908">
    <property type="entry name" value="RWD"/>
    <property type="match status" value="1"/>
</dbReference>
<proteinExistence type="predicted"/>
<dbReference type="AlphaFoldDB" id="A0A8J5V9H8"/>
<evidence type="ECO:0000259" key="2">
    <source>
        <dbReference type="PROSITE" id="PS50908"/>
    </source>
</evidence>
<keyword evidence="1" id="KW-0853">WD repeat</keyword>
<dbReference type="PANTHER" id="PTHR46170:SF1">
    <property type="entry name" value="GATOR COMPLEX PROTEIN WDR59"/>
    <property type="match status" value="1"/>
</dbReference>
<dbReference type="InterPro" id="IPR049567">
    <property type="entry name" value="WDR59-like"/>
</dbReference>
<dbReference type="EMBL" id="JAAOIC020000042">
    <property type="protein sequence ID" value="KAG8038614.1"/>
    <property type="molecule type" value="Genomic_DNA"/>
</dbReference>
<dbReference type="GO" id="GO:0035591">
    <property type="term" value="F:signaling adaptor activity"/>
    <property type="evidence" value="ECO:0007669"/>
    <property type="project" value="TreeGrafter"/>
</dbReference>
<dbReference type="PROSITE" id="PS50294">
    <property type="entry name" value="WD_REPEATS_REGION"/>
    <property type="match status" value="1"/>
</dbReference>
<name>A0A8J5V9H8_9HYME</name>
<dbReference type="SMART" id="SM00320">
    <property type="entry name" value="WD40"/>
    <property type="match status" value="4"/>
</dbReference>
<evidence type="ECO:0000256" key="1">
    <source>
        <dbReference type="PROSITE-ProRule" id="PRU00221"/>
    </source>
</evidence>
<dbReference type="Proteomes" id="UP000729913">
    <property type="component" value="Unassembled WGS sequence"/>
</dbReference>
<reference evidence="3" key="2">
    <citation type="submission" date="2021-04" db="EMBL/GenBank/DDBJ databases">
        <title>Genome-wide patterns of bracovirus chromosomal integration into multiple host tissues during parasitism.</title>
        <authorList>
            <person name="Chebbi M.A.C."/>
        </authorList>
    </citation>
    <scope>NUCLEOTIDE SEQUENCE</scope>
    <source>
        <tissue evidence="3">Whole body</tissue>
    </source>
</reference>
<dbReference type="PROSITE" id="PS50082">
    <property type="entry name" value="WD_REPEATS_2"/>
    <property type="match status" value="1"/>
</dbReference>
<protein>
    <recommendedName>
        <fullName evidence="2">RWD domain-containing protein</fullName>
    </recommendedName>
</protein>